<feature type="domain" description="Mycothiol-dependent maleylpyruvate isomerase metal-binding" evidence="1">
    <location>
        <begin position="30"/>
        <end position="176"/>
    </location>
</feature>
<evidence type="ECO:0000313" key="3">
    <source>
        <dbReference type="Proteomes" id="UP000319516"/>
    </source>
</evidence>
<dbReference type="Pfam" id="PF11716">
    <property type="entry name" value="MDMPI_N"/>
    <property type="match status" value="1"/>
</dbReference>
<gene>
    <name evidence="2" type="ORF">FB467_2722</name>
</gene>
<reference evidence="2 3" key="1">
    <citation type="submission" date="2019-06" db="EMBL/GenBank/DDBJ databases">
        <title>Sequencing the genomes of 1000 actinobacteria strains.</title>
        <authorList>
            <person name="Klenk H.-P."/>
        </authorList>
    </citation>
    <scope>NUCLEOTIDE SEQUENCE [LARGE SCALE GENOMIC DNA]</scope>
    <source>
        <strain evidence="2 3">DSM 12335</strain>
    </source>
</reference>
<dbReference type="Gene3D" id="1.20.120.450">
    <property type="entry name" value="dinb family like domain"/>
    <property type="match status" value="1"/>
</dbReference>
<keyword evidence="3" id="KW-1185">Reference proteome</keyword>
<dbReference type="Proteomes" id="UP000319516">
    <property type="component" value="Unassembled WGS sequence"/>
</dbReference>
<dbReference type="InterPro" id="IPR017517">
    <property type="entry name" value="Maleyloyr_isom"/>
</dbReference>
<dbReference type="InterPro" id="IPR034660">
    <property type="entry name" value="DinB/YfiT-like"/>
</dbReference>
<organism evidence="2 3">
    <name type="scientific">Ornithinicoccus hortensis</name>
    <dbReference type="NCBI Taxonomy" id="82346"/>
    <lineage>
        <taxon>Bacteria</taxon>
        <taxon>Bacillati</taxon>
        <taxon>Actinomycetota</taxon>
        <taxon>Actinomycetes</taxon>
        <taxon>Micrococcales</taxon>
        <taxon>Intrasporangiaceae</taxon>
        <taxon>Ornithinicoccus</taxon>
    </lineage>
</organism>
<proteinExistence type="predicted"/>
<evidence type="ECO:0000259" key="1">
    <source>
        <dbReference type="Pfam" id="PF11716"/>
    </source>
</evidence>
<dbReference type="RefSeq" id="WP_141785562.1">
    <property type="nucleotide sequence ID" value="NZ_BAAAIK010000011.1"/>
</dbReference>
<name>A0A542YU13_9MICO</name>
<dbReference type="AlphaFoldDB" id="A0A542YU13"/>
<accession>A0A542YU13</accession>
<dbReference type="EMBL" id="VFOP01000001">
    <property type="protein sequence ID" value="TQL51572.1"/>
    <property type="molecule type" value="Genomic_DNA"/>
</dbReference>
<dbReference type="SUPFAM" id="SSF109854">
    <property type="entry name" value="DinB/YfiT-like putative metalloenzymes"/>
    <property type="match status" value="1"/>
</dbReference>
<evidence type="ECO:0000313" key="2">
    <source>
        <dbReference type="EMBL" id="TQL51572.1"/>
    </source>
</evidence>
<protein>
    <submittedName>
        <fullName evidence="2">Uncharacterized protein (TIGR03083 family)</fullName>
    </submittedName>
</protein>
<dbReference type="NCBIfam" id="TIGR03083">
    <property type="entry name" value="maleylpyruvate isomerase family mycothiol-dependent enzyme"/>
    <property type="match status" value="1"/>
</dbReference>
<dbReference type="InterPro" id="IPR024344">
    <property type="entry name" value="MDMPI_metal-binding"/>
</dbReference>
<comment type="caution">
    <text evidence="2">The sequence shown here is derived from an EMBL/GenBank/DDBJ whole genome shotgun (WGS) entry which is preliminary data.</text>
</comment>
<dbReference type="OrthoDB" id="5185819at2"/>
<dbReference type="GO" id="GO:0046872">
    <property type="term" value="F:metal ion binding"/>
    <property type="evidence" value="ECO:0007669"/>
    <property type="project" value="InterPro"/>
</dbReference>
<sequence length="257" mass="28328">MTTQLTPRSSRKTFRSALSHDVAMRLATTEYDRVASTLEQLKPEHWSQPTDCEAWDVRAVVGHMVGMARFAGSTRELVRQFVLATWRARRQGLEPIDGLTGLQVDEHASLTTADLPVRMRQYGTRAARYRDRMPASVRRHVTLSEETGGVQERWTMGYLVDTILTRDPFMHRLDIARATGVLVPATAEHEGVIVDDVVREWASRHGQPFSLELTGAAGGRWGVGTGGEAIAMDAADFCRVVSGRGSGPGLLGSQVPF</sequence>